<dbReference type="PANTHER" id="PTHR14938:SF2">
    <property type="entry name" value="HCLS1-ASSOCIATED PROTEIN X-1"/>
    <property type="match status" value="1"/>
</dbReference>
<dbReference type="Proteomes" id="UP001154114">
    <property type="component" value="Chromosome 12"/>
</dbReference>
<evidence type="ECO:0008006" key="3">
    <source>
        <dbReference type="Google" id="ProtNLM"/>
    </source>
</evidence>
<dbReference type="AlphaFoldDB" id="A0A9N8KV80"/>
<dbReference type="GO" id="GO:0030833">
    <property type="term" value="P:regulation of actin filament polymerization"/>
    <property type="evidence" value="ECO:0007669"/>
    <property type="project" value="TreeGrafter"/>
</dbReference>
<dbReference type="GO" id="GO:0015629">
    <property type="term" value="C:actin cytoskeleton"/>
    <property type="evidence" value="ECO:0007669"/>
    <property type="project" value="TreeGrafter"/>
</dbReference>
<keyword evidence="2" id="KW-1185">Reference proteome</keyword>
<evidence type="ECO:0000313" key="1">
    <source>
        <dbReference type="EMBL" id="CAD0200505.1"/>
    </source>
</evidence>
<proteinExistence type="predicted"/>
<protein>
    <recommendedName>
        <fullName evidence="3">HCLS1 protein</fullName>
    </recommendedName>
</protein>
<dbReference type="PANTHER" id="PTHR14938">
    <property type="entry name" value="HCLS1-ASSOCIATED PROTEIN X-1"/>
    <property type="match status" value="1"/>
</dbReference>
<dbReference type="GO" id="GO:0005739">
    <property type="term" value="C:mitochondrion"/>
    <property type="evidence" value="ECO:0007669"/>
    <property type="project" value="TreeGrafter"/>
</dbReference>
<evidence type="ECO:0000313" key="2">
    <source>
        <dbReference type="Proteomes" id="UP001154114"/>
    </source>
</evidence>
<dbReference type="EMBL" id="LR824015">
    <property type="protein sequence ID" value="CAD0200505.1"/>
    <property type="molecule type" value="Genomic_DNA"/>
</dbReference>
<gene>
    <name evidence="1" type="ORF">CINC_LOCUS2191</name>
</gene>
<sequence>MATNHFMDKLRIFLGIRQEPPRNDFRNPIWSSDDEDDGDELYTRQPMDVPDMPDYNHALDIQQEFAQQMHDMFQSFGNMFGDFKALIHDSPLDSFSNAAPVPPEFVQPEHFTGGNIRDYYLKPGYHSRNQEHVKGDIDLDGKITSNEISGLLKKKKDAQLTTPLAPFNGNLVPGRSFCQTIITTSVTKPDGSVETRRIVKNGNEVIEETVTSTSTGTDTRTPHLPGLDQISSPGHIYQHVMSELYSLFKNFH</sequence>
<dbReference type="GO" id="GO:0030136">
    <property type="term" value="C:clathrin-coated vesicle"/>
    <property type="evidence" value="ECO:0007669"/>
    <property type="project" value="TreeGrafter"/>
</dbReference>
<dbReference type="OrthoDB" id="5562606at2759"/>
<organism evidence="1 2">
    <name type="scientific">Chrysodeixis includens</name>
    <name type="common">Soybean looper</name>
    <name type="synonym">Pseudoplusia includens</name>
    <dbReference type="NCBI Taxonomy" id="689277"/>
    <lineage>
        <taxon>Eukaryota</taxon>
        <taxon>Metazoa</taxon>
        <taxon>Ecdysozoa</taxon>
        <taxon>Arthropoda</taxon>
        <taxon>Hexapoda</taxon>
        <taxon>Insecta</taxon>
        <taxon>Pterygota</taxon>
        <taxon>Neoptera</taxon>
        <taxon>Endopterygota</taxon>
        <taxon>Lepidoptera</taxon>
        <taxon>Glossata</taxon>
        <taxon>Ditrysia</taxon>
        <taxon>Noctuoidea</taxon>
        <taxon>Noctuidae</taxon>
        <taxon>Plusiinae</taxon>
        <taxon>Chrysodeixis</taxon>
    </lineage>
</organism>
<dbReference type="GO" id="GO:0016324">
    <property type="term" value="C:apical plasma membrane"/>
    <property type="evidence" value="ECO:0007669"/>
    <property type="project" value="TreeGrafter"/>
</dbReference>
<name>A0A9N8KV80_CHRIL</name>
<dbReference type="InterPro" id="IPR017248">
    <property type="entry name" value="HAX-1"/>
</dbReference>
<accession>A0A9N8KV80</accession>
<reference evidence="1" key="1">
    <citation type="submission" date="2021-12" db="EMBL/GenBank/DDBJ databases">
        <authorList>
            <person name="King R."/>
        </authorList>
    </citation>
    <scope>NUCLEOTIDE SEQUENCE</scope>
</reference>
<dbReference type="GO" id="GO:0016529">
    <property type="term" value="C:sarcoplasmic reticulum"/>
    <property type="evidence" value="ECO:0007669"/>
    <property type="project" value="TreeGrafter"/>
</dbReference>
<dbReference type="GO" id="GO:0043066">
    <property type="term" value="P:negative regulation of apoptotic process"/>
    <property type="evidence" value="ECO:0007669"/>
    <property type="project" value="InterPro"/>
</dbReference>